<organism evidence="12 13">
    <name type="scientific">Amycolatopsis xylanica</name>
    <dbReference type="NCBI Taxonomy" id="589385"/>
    <lineage>
        <taxon>Bacteria</taxon>
        <taxon>Bacillati</taxon>
        <taxon>Actinomycetota</taxon>
        <taxon>Actinomycetes</taxon>
        <taxon>Pseudonocardiales</taxon>
        <taxon>Pseudonocardiaceae</taxon>
        <taxon>Amycolatopsis</taxon>
    </lineage>
</organism>
<evidence type="ECO:0000313" key="12">
    <source>
        <dbReference type="EMBL" id="SDY82811.1"/>
    </source>
</evidence>
<accession>A0A1H3N1H1</accession>
<dbReference type="PANTHER" id="PTHR11579">
    <property type="entry name" value="PROTEIN-L-ISOASPARTATE O-METHYLTRANSFERASE"/>
    <property type="match status" value="1"/>
</dbReference>
<keyword evidence="6 12" id="KW-0489">Methyltransferase</keyword>
<dbReference type="STRING" id="589385.SAMN05421504_10794"/>
<gene>
    <name evidence="12" type="ORF">SAMN05421504_10794</name>
</gene>
<keyword evidence="13" id="KW-1185">Reference proteome</keyword>
<dbReference type="Proteomes" id="UP000199515">
    <property type="component" value="Unassembled WGS sequence"/>
</dbReference>
<keyword evidence="8" id="KW-0949">S-adenosyl-L-methionine</keyword>
<evidence type="ECO:0000256" key="2">
    <source>
        <dbReference type="ARBA" id="ARBA00005369"/>
    </source>
</evidence>
<comment type="subcellular location">
    <subcellularLocation>
        <location evidence="1">Cytoplasm</location>
    </subcellularLocation>
</comment>
<evidence type="ECO:0000256" key="1">
    <source>
        <dbReference type="ARBA" id="ARBA00004496"/>
    </source>
</evidence>
<comment type="similarity">
    <text evidence="2">Belongs to the methyltransferase superfamily. L-isoaspartyl/D-aspartyl protein methyltransferase family.</text>
</comment>
<dbReference type="CDD" id="cd02440">
    <property type="entry name" value="AdoMet_MTases"/>
    <property type="match status" value="1"/>
</dbReference>
<dbReference type="PANTHER" id="PTHR11579:SF0">
    <property type="entry name" value="PROTEIN-L-ISOASPARTATE(D-ASPARTATE) O-METHYLTRANSFERASE"/>
    <property type="match status" value="1"/>
</dbReference>
<proteinExistence type="inferred from homology"/>
<dbReference type="Gene3D" id="3.40.50.150">
    <property type="entry name" value="Vaccinia Virus protein VP39"/>
    <property type="match status" value="1"/>
</dbReference>
<dbReference type="GO" id="GO:0005737">
    <property type="term" value="C:cytoplasm"/>
    <property type="evidence" value="ECO:0007669"/>
    <property type="project" value="UniProtKB-SubCell"/>
</dbReference>
<protein>
    <recommendedName>
        <fullName evidence="4">Protein-L-isoaspartate O-methyltransferase</fullName>
        <ecNumber evidence="3">2.1.1.77</ecNumber>
    </recommendedName>
    <alternativeName>
        <fullName evidence="11">L-isoaspartyl protein carboxyl methyltransferase</fullName>
    </alternativeName>
    <alternativeName>
        <fullName evidence="9">Protein L-isoaspartyl methyltransferase</fullName>
    </alternativeName>
    <alternativeName>
        <fullName evidence="10">Protein-beta-aspartate methyltransferase</fullName>
    </alternativeName>
</protein>
<dbReference type="SUPFAM" id="SSF53335">
    <property type="entry name" value="S-adenosyl-L-methionine-dependent methyltransferases"/>
    <property type="match status" value="1"/>
</dbReference>
<evidence type="ECO:0000256" key="9">
    <source>
        <dbReference type="ARBA" id="ARBA00030757"/>
    </source>
</evidence>
<dbReference type="AlphaFoldDB" id="A0A1H3N1H1"/>
<dbReference type="GO" id="GO:0004719">
    <property type="term" value="F:protein-L-isoaspartate (D-aspartate) O-methyltransferase activity"/>
    <property type="evidence" value="ECO:0007669"/>
    <property type="project" value="UniProtKB-EC"/>
</dbReference>
<dbReference type="EC" id="2.1.1.77" evidence="3"/>
<name>A0A1H3N1H1_9PSEU</name>
<evidence type="ECO:0000256" key="6">
    <source>
        <dbReference type="ARBA" id="ARBA00022603"/>
    </source>
</evidence>
<evidence type="ECO:0000256" key="8">
    <source>
        <dbReference type="ARBA" id="ARBA00022691"/>
    </source>
</evidence>
<keyword evidence="5" id="KW-0963">Cytoplasm</keyword>
<evidence type="ECO:0000313" key="13">
    <source>
        <dbReference type="Proteomes" id="UP000199515"/>
    </source>
</evidence>
<evidence type="ECO:0000256" key="7">
    <source>
        <dbReference type="ARBA" id="ARBA00022679"/>
    </source>
</evidence>
<dbReference type="EMBL" id="FNON01000007">
    <property type="protein sequence ID" value="SDY82811.1"/>
    <property type="molecule type" value="Genomic_DNA"/>
</dbReference>
<evidence type="ECO:0000256" key="3">
    <source>
        <dbReference type="ARBA" id="ARBA00011890"/>
    </source>
</evidence>
<evidence type="ECO:0000256" key="11">
    <source>
        <dbReference type="ARBA" id="ARBA00031350"/>
    </source>
</evidence>
<evidence type="ECO:0000256" key="5">
    <source>
        <dbReference type="ARBA" id="ARBA00022490"/>
    </source>
</evidence>
<reference evidence="12 13" key="1">
    <citation type="submission" date="2016-10" db="EMBL/GenBank/DDBJ databases">
        <authorList>
            <person name="de Groot N.N."/>
        </authorList>
    </citation>
    <scope>NUCLEOTIDE SEQUENCE [LARGE SCALE GENOMIC DNA]</scope>
    <source>
        <strain evidence="12 13">CPCC 202699</strain>
    </source>
</reference>
<evidence type="ECO:0000256" key="4">
    <source>
        <dbReference type="ARBA" id="ARBA00013346"/>
    </source>
</evidence>
<sequence length="390" mass="43289">MEAEGTDLEGPLMTTTALPWDARARDLADRLTKDGVLRDPAWRTALEATPRHVFVPSFYRREPGCWVAVAGTEDWLDTVYSDSAVVTAIARMPNGEQVPISSASEPSLMVRMLETLDIRDGHRVLEVGTGTGYNTALLSRRLGGDHVYSIDIGADLVESARERLATLGHHPTLTVGHGAQGVVGQALFDRILVTCAVPAIPWAWADQLKINGLVLADLEAGSGAGSLVLLRRYPDRLEGRFLPDWASFVPMRDADTAPEPPPRPSRVDEGAICWTDIDPTLPEERVPYFLAHTLIPPVLAMGERDEWITFTARDGSWVEVRREPEADGQRMVCQGGPVRVWDRFLRTHRLWAALGRPGWDRFGLTVTADGYHRVWLDDPDGDFRWTLPPH</sequence>
<dbReference type="Pfam" id="PF01135">
    <property type="entry name" value="PCMT"/>
    <property type="match status" value="1"/>
</dbReference>
<evidence type="ECO:0000256" key="10">
    <source>
        <dbReference type="ARBA" id="ARBA00031323"/>
    </source>
</evidence>
<dbReference type="InterPro" id="IPR029063">
    <property type="entry name" value="SAM-dependent_MTases_sf"/>
</dbReference>
<dbReference type="GO" id="GO:0032259">
    <property type="term" value="P:methylation"/>
    <property type="evidence" value="ECO:0007669"/>
    <property type="project" value="UniProtKB-KW"/>
</dbReference>
<keyword evidence="7 12" id="KW-0808">Transferase</keyword>
<dbReference type="InterPro" id="IPR000682">
    <property type="entry name" value="PCMT"/>
</dbReference>